<dbReference type="RefSeq" id="XP_029635697.1">
    <property type="nucleotide sequence ID" value="XM_029779837.2"/>
</dbReference>
<evidence type="ECO:0000256" key="1">
    <source>
        <dbReference type="ARBA" id="ARBA00004141"/>
    </source>
</evidence>
<dbReference type="GO" id="GO:0017071">
    <property type="term" value="C:intracellular cyclic nucleotide activated cation channel complex"/>
    <property type="evidence" value="ECO:0007669"/>
    <property type="project" value="TreeGrafter"/>
</dbReference>
<evidence type="ECO:0000256" key="5">
    <source>
        <dbReference type="ARBA" id="ARBA00023065"/>
    </source>
</evidence>
<keyword evidence="8" id="KW-0407">Ion channel</keyword>
<evidence type="ECO:0000256" key="4">
    <source>
        <dbReference type="ARBA" id="ARBA00022989"/>
    </source>
</evidence>
<dbReference type="FunFam" id="1.10.287.630:FF:000001">
    <property type="entry name" value="Cyclic nucleotide-gated channel alpha 3"/>
    <property type="match status" value="1"/>
</dbReference>
<reference evidence="14" key="1">
    <citation type="submission" date="2025-08" db="UniProtKB">
        <authorList>
            <consortium name="RefSeq"/>
        </authorList>
    </citation>
    <scope>IDENTIFICATION</scope>
</reference>
<dbReference type="AlphaFoldDB" id="A0A6P7SBJ7"/>
<dbReference type="Gene3D" id="1.10.287.630">
    <property type="entry name" value="Helix hairpin bin"/>
    <property type="match status" value="1"/>
</dbReference>
<dbReference type="InterPro" id="IPR018490">
    <property type="entry name" value="cNMP-bd_dom_sf"/>
</dbReference>
<comment type="subcellular location">
    <subcellularLocation>
        <location evidence="1">Membrane</location>
        <topology evidence="1">Multi-pass membrane protein</topology>
    </subcellularLocation>
</comment>
<dbReference type="SUPFAM" id="SSF81324">
    <property type="entry name" value="Voltage-gated potassium channels"/>
    <property type="match status" value="1"/>
</dbReference>
<feature type="transmembrane region" description="Helical" evidence="11">
    <location>
        <begin position="282"/>
        <end position="305"/>
    </location>
</feature>
<name>A0A6P7SBJ7_9MOLL</name>
<dbReference type="Pfam" id="PF00027">
    <property type="entry name" value="cNMP_binding"/>
    <property type="match status" value="1"/>
</dbReference>
<dbReference type="SUPFAM" id="SSF51206">
    <property type="entry name" value="cAMP-binding domain-like"/>
    <property type="match status" value="1"/>
</dbReference>
<dbReference type="GO" id="GO:0005223">
    <property type="term" value="F:intracellularly cGMP-activated cation channel activity"/>
    <property type="evidence" value="ECO:0007669"/>
    <property type="project" value="TreeGrafter"/>
</dbReference>
<dbReference type="GO" id="GO:0030553">
    <property type="term" value="F:cGMP binding"/>
    <property type="evidence" value="ECO:0007669"/>
    <property type="project" value="TreeGrafter"/>
</dbReference>
<dbReference type="KEGG" id="osn:115211000"/>
<keyword evidence="13" id="KW-1185">Reference proteome</keyword>
<dbReference type="PROSITE" id="PS50042">
    <property type="entry name" value="CNMP_BINDING_3"/>
    <property type="match status" value="1"/>
</dbReference>
<feature type="coiled-coil region" evidence="9">
    <location>
        <begin position="932"/>
        <end position="959"/>
    </location>
</feature>
<dbReference type="GO" id="GO:0005222">
    <property type="term" value="F:intracellularly cAMP-activated cation channel activity"/>
    <property type="evidence" value="ECO:0007669"/>
    <property type="project" value="TreeGrafter"/>
</dbReference>
<dbReference type="GO" id="GO:0044877">
    <property type="term" value="F:protein-containing complex binding"/>
    <property type="evidence" value="ECO:0007669"/>
    <property type="project" value="TreeGrafter"/>
</dbReference>
<evidence type="ECO:0000256" key="9">
    <source>
        <dbReference type="SAM" id="Coils"/>
    </source>
</evidence>
<evidence type="ECO:0000256" key="10">
    <source>
        <dbReference type="SAM" id="MobiDB-lite"/>
    </source>
</evidence>
<protein>
    <submittedName>
        <fullName evidence="14">Cyclic nucleotide-gated cation channel alpha-3-like</fullName>
    </submittedName>
</protein>
<keyword evidence="9" id="KW-0175">Coiled coil</keyword>
<dbReference type="Gene3D" id="1.10.287.70">
    <property type="match status" value="1"/>
</dbReference>
<accession>A0A6P7SBJ7</accession>
<keyword evidence="4 11" id="KW-1133">Transmembrane helix</keyword>
<evidence type="ECO:0000256" key="2">
    <source>
        <dbReference type="ARBA" id="ARBA00022448"/>
    </source>
</evidence>
<dbReference type="PROSITE" id="PS00889">
    <property type="entry name" value="CNMP_BINDING_2"/>
    <property type="match status" value="1"/>
</dbReference>
<dbReference type="CDD" id="cd00038">
    <property type="entry name" value="CAP_ED"/>
    <property type="match status" value="1"/>
</dbReference>
<dbReference type="InterPro" id="IPR003938">
    <property type="entry name" value="K_chnl_volt-dep_EAG/ELK/ERG"/>
</dbReference>
<evidence type="ECO:0000256" key="8">
    <source>
        <dbReference type="ARBA" id="ARBA00023303"/>
    </source>
</evidence>
<keyword evidence="6 11" id="KW-0472">Membrane</keyword>
<dbReference type="PANTHER" id="PTHR45638:SF4">
    <property type="entry name" value="CYCLIC NUCLEOTIDE-BINDING DOMAIN-CONTAINING PROTEIN"/>
    <property type="match status" value="1"/>
</dbReference>
<dbReference type="GO" id="GO:0005249">
    <property type="term" value="F:voltage-gated potassium channel activity"/>
    <property type="evidence" value="ECO:0007669"/>
    <property type="project" value="InterPro"/>
</dbReference>
<dbReference type="InterPro" id="IPR050866">
    <property type="entry name" value="CNG_cation_channel"/>
</dbReference>
<evidence type="ECO:0000313" key="13">
    <source>
        <dbReference type="Proteomes" id="UP000515154"/>
    </source>
</evidence>
<feature type="domain" description="Cyclic nucleotide-binding" evidence="12">
    <location>
        <begin position="510"/>
        <end position="614"/>
    </location>
</feature>
<dbReference type="InterPro" id="IPR014710">
    <property type="entry name" value="RmlC-like_jellyroll"/>
</dbReference>
<dbReference type="Proteomes" id="UP000515154">
    <property type="component" value="Linkage group LG4"/>
</dbReference>
<evidence type="ECO:0000256" key="6">
    <source>
        <dbReference type="ARBA" id="ARBA00023136"/>
    </source>
</evidence>
<dbReference type="InterPro" id="IPR005821">
    <property type="entry name" value="Ion_trans_dom"/>
</dbReference>
<evidence type="ECO:0000256" key="11">
    <source>
        <dbReference type="SAM" id="Phobius"/>
    </source>
</evidence>
<feature type="transmembrane region" description="Helical" evidence="11">
    <location>
        <begin position="341"/>
        <end position="360"/>
    </location>
</feature>
<dbReference type="FunFam" id="1.10.287.70:FF:000100">
    <property type="entry name" value="Cyclic nucleotide-gated cation channel"/>
    <property type="match status" value="1"/>
</dbReference>
<proteinExistence type="predicted"/>
<dbReference type="PANTHER" id="PTHR45638">
    <property type="entry name" value="CYCLIC NUCLEOTIDE-GATED CATION CHANNEL SUBUNIT A"/>
    <property type="match status" value="1"/>
</dbReference>
<dbReference type="Pfam" id="PF00520">
    <property type="entry name" value="Ion_trans"/>
    <property type="match status" value="1"/>
</dbReference>
<dbReference type="SMART" id="SM00100">
    <property type="entry name" value="cNMP"/>
    <property type="match status" value="1"/>
</dbReference>
<feature type="compositionally biased region" description="Basic and acidic residues" evidence="10">
    <location>
        <begin position="701"/>
        <end position="710"/>
    </location>
</feature>
<dbReference type="PROSITE" id="PS00888">
    <property type="entry name" value="CNMP_BINDING_1"/>
    <property type="match status" value="1"/>
</dbReference>
<dbReference type="GO" id="GO:0005886">
    <property type="term" value="C:plasma membrane"/>
    <property type="evidence" value="ECO:0007669"/>
    <property type="project" value="TreeGrafter"/>
</dbReference>
<feature type="transmembrane region" description="Helical" evidence="11">
    <location>
        <begin position="202"/>
        <end position="221"/>
    </location>
</feature>
<keyword evidence="2" id="KW-0813">Transport</keyword>
<dbReference type="InterPro" id="IPR018488">
    <property type="entry name" value="cNMP-bd_CS"/>
</dbReference>
<dbReference type="PRINTS" id="PR01463">
    <property type="entry name" value="EAGCHANLFMLY"/>
</dbReference>
<feature type="region of interest" description="Disordered" evidence="10">
    <location>
        <begin position="674"/>
        <end position="718"/>
    </location>
</feature>
<feature type="compositionally biased region" description="Polar residues" evidence="10">
    <location>
        <begin position="680"/>
        <end position="700"/>
    </location>
</feature>
<organism evidence="13 14">
    <name type="scientific">Octopus sinensis</name>
    <name type="common">East Asian common octopus</name>
    <dbReference type="NCBI Taxonomy" id="2607531"/>
    <lineage>
        <taxon>Eukaryota</taxon>
        <taxon>Metazoa</taxon>
        <taxon>Spiralia</taxon>
        <taxon>Lophotrochozoa</taxon>
        <taxon>Mollusca</taxon>
        <taxon>Cephalopoda</taxon>
        <taxon>Coleoidea</taxon>
        <taxon>Octopodiformes</taxon>
        <taxon>Octopoda</taxon>
        <taxon>Incirrata</taxon>
        <taxon>Octopodidae</taxon>
        <taxon>Octopus</taxon>
    </lineage>
</organism>
<keyword evidence="3 11" id="KW-0812">Transmembrane</keyword>
<dbReference type="FunFam" id="2.60.120.10:FF:000002">
    <property type="entry name" value="Cyclic nucleotide gated channel alpha 1a"/>
    <property type="match status" value="1"/>
</dbReference>
<dbReference type="Gene3D" id="2.60.120.10">
    <property type="entry name" value="Jelly Rolls"/>
    <property type="match status" value="1"/>
</dbReference>
<sequence length="1007" mass="113257">MSSVLTRRRTSDTILAVKYTPCAEEQTDDELEEIAIVSRDNSSEKKPSELDVEQSVTVTVNGPRLLPGVGVFHSPSDRTKLIGERLSSQLSLPSPVYSNKVVEQATCKSTSKQSLLDIVSNRIDKAKQRTRSGEDIALMRKIRPTEPVTTREIRKQRKKEITQIFGNKRQRQQERIETSTNSSDKSGCKWTFVFDPSGRLSYWWSAVVSIAFLYNFWVLIYRFAFQEIRTETTYLWFTLDYTADFLYILDIAFHFRTGFLDEGVLQTDATKLRIHYMNTTRFYIDCLCLLPLDFLYLSIGFCSILRGFRLVKVYRFWTFLDRTERHTNYPNVIRTTTLMHYLLALFHWNACLYYIIVYKIDKATADWGFPKDESDVLKQYLHALYWSTLTLTTIGDLPMPRSTGAYLFIIFELMFGLLLFATVLGHIANIVSCVSAARKDFQAKLDGVKTYMTLRRVPLILQDRVIKWFDYLWMCNKSTDEERTLSLLPDKLKAEIAIHVHLDTLKRVEIFQNTEAGFLCELVLRLRPVLFSPGDYICRKGEVGKEMYIVNRGRLQVVADNGKTVLATLKPGSYFGEISILNMGTAGNRRTASVRSVGYSDLFCLSKQDLWDVLKEYPAARVKLESIAVKRLEKYKKAPLEKAALARSKSTPGLVESLGQVPVDVMTMHRHHTLPAGLPKTQNSSAPSRVGSIHSNSGRSDNGDETRKCDMAAGPETSNGHVNEVVRIQEETLSKEFHEDTSSICTLATSLTISSISSMIAVNSSPLKSPLCTDNSRSVFSPPTSPHLLYGSHTEQSQTQTMQTLLPEMSIGTPPRVVPSPVSTHPYHQQITPFCLQPTSFTVNTTPQVSTYFTPFCASNYSPSTPTFSRSVAGSIPSSQTNLCPPLSPFPPPLSVSPYPGQAPSIQLSPLPGSSVTGSFTGSLTSPRDMSHDLLLQEISSLRERLNCLESENAAMTVKLNQQQWDVEHRLAEIEMHMCGGDSVASIDESLEEKSGLLEPVNRESII</sequence>
<feature type="transmembrane region" description="Helical" evidence="11">
    <location>
        <begin position="406"/>
        <end position="428"/>
    </location>
</feature>
<evidence type="ECO:0000259" key="12">
    <source>
        <dbReference type="PROSITE" id="PS50042"/>
    </source>
</evidence>
<keyword evidence="7" id="KW-1071">Ligand-gated ion channel</keyword>
<dbReference type="InterPro" id="IPR000595">
    <property type="entry name" value="cNMP-bd_dom"/>
</dbReference>
<keyword evidence="5" id="KW-0406">Ion transport</keyword>
<evidence type="ECO:0000313" key="14">
    <source>
        <dbReference type="RefSeq" id="XP_029635697.1"/>
    </source>
</evidence>
<evidence type="ECO:0000256" key="7">
    <source>
        <dbReference type="ARBA" id="ARBA00023286"/>
    </source>
</evidence>
<evidence type="ECO:0000256" key="3">
    <source>
        <dbReference type="ARBA" id="ARBA00022692"/>
    </source>
</evidence>
<gene>
    <name evidence="14" type="primary">LOC115211000</name>
</gene>